<dbReference type="PANTHER" id="PTHR10091:SF0">
    <property type="entry name" value="GALACTOSE MUTAROTASE"/>
    <property type="match status" value="1"/>
</dbReference>
<evidence type="ECO:0000256" key="5">
    <source>
        <dbReference type="ARBA" id="ARBA00022490"/>
    </source>
</evidence>
<evidence type="ECO:0000256" key="7">
    <source>
        <dbReference type="ARBA" id="ARBA00023235"/>
    </source>
</evidence>
<dbReference type="InterPro" id="IPR047215">
    <property type="entry name" value="Galactose_mutarotase-like"/>
</dbReference>
<dbReference type="InterPro" id="IPR008183">
    <property type="entry name" value="Aldose_1/G6P_1-epimerase"/>
</dbReference>
<organism evidence="9">
    <name type="scientific">marine metagenome</name>
    <dbReference type="NCBI Taxonomy" id="408172"/>
    <lineage>
        <taxon>unclassified sequences</taxon>
        <taxon>metagenomes</taxon>
        <taxon>ecological metagenomes</taxon>
    </lineage>
</organism>
<dbReference type="InterPro" id="IPR014718">
    <property type="entry name" value="GH-type_carb-bd"/>
</dbReference>
<evidence type="ECO:0000256" key="4">
    <source>
        <dbReference type="ARBA" id="ARBA00011245"/>
    </source>
</evidence>
<dbReference type="PANTHER" id="PTHR10091">
    <property type="entry name" value="ALDOSE-1-EPIMERASE"/>
    <property type="match status" value="1"/>
</dbReference>
<evidence type="ECO:0000256" key="6">
    <source>
        <dbReference type="ARBA" id="ARBA00022553"/>
    </source>
</evidence>
<evidence type="ECO:0000313" key="9">
    <source>
        <dbReference type="EMBL" id="SVA49242.1"/>
    </source>
</evidence>
<evidence type="ECO:0000256" key="3">
    <source>
        <dbReference type="ARBA" id="ARBA00006206"/>
    </source>
</evidence>
<protein>
    <recommendedName>
        <fullName evidence="10">Aldose 1-epimerase</fullName>
    </recommendedName>
</protein>
<dbReference type="SUPFAM" id="SSF74650">
    <property type="entry name" value="Galactose mutarotase-like"/>
    <property type="match status" value="1"/>
</dbReference>
<comment type="similarity">
    <text evidence="3">Belongs to the aldose epimerase family.</text>
</comment>
<evidence type="ECO:0008006" key="10">
    <source>
        <dbReference type="Google" id="ProtNLM"/>
    </source>
</evidence>
<dbReference type="PIRSF" id="PIRSF005096">
    <property type="entry name" value="GALM"/>
    <property type="match status" value="1"/>
</dbReference>
<comment type="pathway">
    <text evidence="2">Carbohydrate metabolism; hexose metabolism.</text>
</comment>
<accession>A0A381W9U4</accession>
<comment type="subcellular location">
    <subcellularLocation>
        <location evidence="1">Cytoplasm</location>
    </subcellularLocation>
</comment>
<evidence type="ECO:0000256" key="8">
    <source>
        <dbReference type="ARBA" id="ARBA00023277"/>
    </source>
</evidence>
<keyword evidence="8" id="KW-0119">Carbohydrate metabolism</keyword>
<dbReference type="FunFam" id="2.70.98.10:FF:000003">
    <property type="entry name" value="Aldose 1-epimerase"/>
    <property type="match status" value="1"/>
</dbReference>
<dbReference type="Gene3D" id="2.70.98.10">
    <property type="match status" value="1"/>
</dbReference>
<dbReference type="UniPathway" id="UPA00242"/>
<dbReference type="GO" id="GO:0004034">
    <property type="term" value="F:aldose 1-epimerase activity"/>
    <property type="evidence" value="ECO:0007669"/>
    <property type="project" value="TreeGrafter"/>
</dbReference>
<dbReference type="GO" id="GO:0005737">
    <property type="term" value="C:cytoplasm"/>
    <property type="evidence" value="ECO:0007669"/>
    <property type="project" value="UniProtKB-SubCell"/>
</dbReference>
<dbReference type="Pfam" id="PF01263">
    <property type="entry name" value="Aldose_epim"/>
    <property type="match status" value="1"/>
</dbReference>
<reference evidence="9" key="1">
    <citation type="submission" date="2018-05" db="EMBL/GenBank/DDBJ databases">
        <authorList>
            <person name="Lanie J.A."/>
            <person name="Ng W.-L."/>
            <person name="Kazmierczak K.M."/>
            <person name="Andrzejewski T.M."/>
            <person name="Davidsen T.M."/>
            <person name="Wayne K.J."/>
            <person name="Tettelin H."/>
            <person name="Glass J.I."/>
            <person name="Rusch D."/>
            <person name="Podicherti R."/>
            <person name="Tsui H.-C.T."/>
            <person name="Winkler M.E."/>
        </authorList>
    </citation>
    <scope>NUCLEOTIDE SEQUENCE</scope>
</reference>
<dbReference type="EMBL" id="UINC01011127">
    <property type="protein sequence ID" value="SVA49242.1"/>
    <property type="molecule type" value="Genomic_DNA"/>
</dbReference>
<keyword evidence="6" id="KW-0597">Phosphoprotein</keyword>
<dbReference type="GO" id="GO:0030246">
    <property type="term" value="F:carbohydrate binding"/>
    <property type="evidence" value="ECO:0007669"/>
    <property type="project" value="InterPro"/>
</dbReference>
<proteinExistence type="inferred from homology"/>
<comment type="subunit">
    <text evidence="4">Monomer.</text>
</comment>
<keyword evidence="5" id="KW-0963">Cytoplasm</keyword>
<dbReference type="GO" id="GO:0006006">
    <property type="term" value="P:glucose metabolic process"/>
    <property type="evidence" value="ECO:0007669"/>
    <property type="project" value="TreeGrafter"/>
</dbReference>
<name>A0A381W9U4_9ZZZZ</name>
<dbReference type="CDD" id="cd09019">
    <property type="entry name" value="galactose_mutarotase_like"/>
    <property type="match status" value="1"/>
</dbReference>
<dbReference type="InterPro" id="IPR011013">
    <property type="entry name" value="Gal_mutarotase_sf_dom"/>
</dbReference>
<dbReference type="GO" id="GO:0033499">
    <property type="term" value="P:galactose catabolic process via UDP-galactose, Leloir pathway"/>
    <property type="evidence" value="ECO:0007669"/>
    <property type="project" value="TreeGrafter"/>
</dbReference>
<evidence type="ECO:0000256" key="1">
    <source>
        <dbReference type="ARBA" id="ARBA00004496"/>
    </source>
</evidence>
<dbReference type="NCBIfam" id="NF008277">
    <property type="entry name" value="PRK11055.1"/>
    <property type="match status" value="1"/>
</dbReference>
<evidence type="ECO:0000256" key="2">
    <source>
        <dbReference type="ARBA" id="ARBA00005028"/>
    </source>
</evidence>
<sequence>MLAIDNFKLTEISNRIIVNRLLLAAIIVLLVSCDNLPEVERIRVKSFGILDDGRNVQLFTLKNAQGTSVDIMDLGGVIVSLRTADATGNITDITTGFDHPQQYLSGSGYMGAIVGRYANRIANGRFSLDGKQYSLAKNNGDNAIHGGLIGFDKKFWHTDTESENSEASLSLTLESKDGEEGYPGNLTAKVTYTLNDRDQLIIDYSATTDKVTVINLTQHAYFNLNGHGAGSVLDQEIMINADQYTPIDNESIPTGELASVEGTPLDFRTPKPIGVNINSSHEQIRFGSGFDHNFIISHPVEGELTLAASVLSPSTGRTLNVYTDQPGIQFYTGNFLNGTLIGKEGAVYARRNAFCLETQHYPDSPNKPNFPSTILRPGEQYVTRTVFEFGVSSER</sequence>
<dbReference type="AlphaFoldDB" id="A0A381W9U4"/>
<dbReference type="InterPro" id="IPR015443">
    <property type="entry name" value="Aldose_1-epimerase"/>
</dbReference>
<keyword evidence="7" id="KW-0413">Isomerase</keyword>
<gene>
    <name evidence="9" type="ORF">METZ01_LOCUS102096</name>
</gene>